<name>A0ACB7X2Q5_9ERIC</name>
<accession>A0ACB7X2Q5</accession>
<keyword evidence="2" id="KW-1185">Reference proteome</keyword>
<comment type="caution">
    <text evidence="1">The sequence shown here is derived from an EMBL/GenBank/DDBJ whole genome shotgun (WGS) entry which is preliminary data.</text>
</comment>
<gene>
    <name evidence="1" type="ORF">Vadar_022255</name>
</gene>
<dbReference type="Proteomes" id="UP000828048">
    <property type="component" value="Chromosome 2"/>
</dbReference>
<proteinExistence type="predicted"/>
<organism evidence="1 2">
    <name type="scientific">Vaccinium darrowii</name>
    <dbReference type="NCBI Taxonomy" id="229202"/>
    <lineage>
        <taxon>Eukaryota</taxon>
        <taxon>Viridiplantae</taxon>
        <taxon>Streptophyta</taxon>
        <taxon>Embryophyta</taxon>
        <taxon>Tracheophyta</taxon>
        <taxon>Spermatophyta</taxon>
        <taxon>Magnoliopsida</taxon>
        <taxon>eudicotyledons</taxon>
        <taxon>Gunneridae</taxon>
        <taxon>Pentapetalae</taxon>
        <taxon>asterids</taxon>
        <taxon>Ericales</taxon>
        <taxon>Ericaceae</taxon>
        <taxon>Vaccinioideae</taxon>
        <taxon>Vaccinieae</taxon>
        <taxon>Vaccinium</taxon>
    </lineage>
</organism>
<sequence length="204" mass="23623">MKERCKELPEELWESILNRLTLDNNYGDLQSPLLVCKQFLSITNRFHQKIVVAGSDDSNQCVDLSRAIKRFKNLKQMELVGYFPESDVDFLALKIAFSGWDLQSLCFRFFPISPSADTFMRLGSTMKNLKVLRCIRFDTLRDPDLVHIADALPRLEELDIRYPLKFFPSRSRYPEFSDSMVTDAGIVAISRKLRGLRKIYICGN</sequence>
<reference evidence="1 2" key="1">
    <citation type="journal article" date="2021" name="Hortic Res">
        <title>High-quality reference genome and annotation aids understanding of berry development for evergreen blueberry (Vaccinium darrowii).</title>
        <authorList>
            <person name="Yu J."/>
            <person name="Hulse-Kemp A.M."/>
            <person name="Babiker E."/>
            <person name="Staton M."/>
        </authorList>
    </citation>
    <scope>NUCLEOTIDE SEQUENCE [LARGE SCALE GENOMIC DNA]</scope>
    <source>
        <strain evidence="2">cv. NJ 8807/NJ 8810</strain>
        <tissue evidence="1">Young leaf</tissue>
    </source>
</reference>
<protein>
    <submittedName>
        <fullName evidence="1">Uncharacterized protein</fullName>
    </submittedName>
</protein>
<evidence type="ECO:0000313" key="1">
    <source>
        <dbReference type="EMBL" id="KAH7835036.1"/>
    </source>
</evidence>
<dbReference type="EMBL" id="CM037152">
    <property type="protein sequence ID" value="KAH7835036.1"/>
    <property type="molecule type" value="Genomic_DNA"/>
</dbReference>
<evidence type="ECO:0000313" key="2">
    <source>
        <dbReference type="Proteomes" id="UP000828048"/>
    </source>
</evidence>